<dbReference type="EMBL" id="BART01032466">
    <property type="protein sequence ID" value="GAH11230.1"/>
    <property type="molecule type" value="Genomic_DNA"/>
</dbReference>
<accession>X1DSJ8</accession>
<evidence type="ECO:0000313" key="2">
    <source>
        <dbReference type="EMBL" id="GAH11230.1"/>
    </source>
</evidence>
<keyword evidence="1" id="KW-0472">Membrane</keyword>
<keyword evidence="1" id="KW-0812">Transmembrane</keyword>
<comment type="caution">
    <text evidence="2">The sequence shown here is derived from an EMBL/GenBank/DDBJ whole genome shotgun (WGS) entry which is preliminary data.</text>
</comment>
<evidence type="ECO:0000256" key="1">
    <source>
        <dbReference type="SAM" id="Phobius"/>
    </source>
</evidence>
<proteinExistence type="predicted"/>
<organism evidence="2">
    <name type="scientific">marine sediment metagenome</name>
    <dbReference type="NCBI Taxonomy" id="412755"/>
    <lineage>
        <taxon>unclassified sequences</taxon>
        <taxon>metagenomes</taxon>
        <taxon>ecological metagenomes</taxon>
    </lineage>
</organism>
<reference evidence="2" key="1">
    <citation type="journal article" date="2014" name="Front. Microbiol.">
        <title>High frequency of phylogenetically diverse reductive dehalogenase-homologous genes in deep subseafloor sedimentary metagenomes.</title>
        <authorList>
            <person name="Kawai M."/>
            <person name="Futagami T."/>
            <person name="Toyoda A."/>
            <person name="Takaki Y."/>
            <person name="Nishi S."/>
            <person name="Hori S."/>
            <person name="Arai W."/>
            <person name="Tsubouchi T."/>
            <person name="Morono Y."/>
            <person name="Uchiyama I."/>
            <person name="Ito T."/>
            <person name="Fujiyama A."/>
            <person name="Inagaki F."/>
            <person name="Takami H."/>
        </authorList>
    </citation>
    <scope>NUCLEOTIDE SEQUENCE</scope>
    <source>
        <strain evidence="2">Expedition CK06-06</strain>
    </source>
</reference>
<sequence>MSEKTNDKLKEKQPLPWWRRILLGLILTAIGLLTVFIVVSYLAGKQLSAEIVKISQA</sequence>
<keyword evidence="1" id="KW-1133">Transmembrane helix</keyword>
<protein>
    <submittedName>
        <fullName evidence="2">Uncharacterized protein</fullName>
    </submittedName>
</protein>
<feature type="non-terminal residue" evidence="2">
    <location>
        <position position="57"/>
    </location>
</feature>
<feature type="transmembrane region" description="Helical" evidence="1">
    <location>
        <begin position="21"/>
        <end position="43"/>
    </location>
</feature>
<dbReference type="AlphaFoldDB" id="X1DSJ8"/>
<gene>
    <name evidence="2" type="ORF">S01H4_56093</name>
</gene>
<name>X1DSJ8_9ZZZZ</name>